<accession>A0A9D2LHG2</accession>
<proteinExistence type="predicted"/>
<name>A0A9D2LHG2_9FIRM</name>
<dbReference type="EMBL" id="DWZJ01000025">
    <property type="protein sequence ID" value="HJB12733.1"/>
    <property type="molecule type" value="Genomic_DNA"/>
</dbReference>
<dbReference type="InterPro" id="IPR001707">
    <property type="entry name" value="Cmp_AcTrfase"/>
</dbReference>
<protein>
    <submittedName>
        <fullName evidence="2">Chloramphenicol acetyltransferase</fullName>
    </submittedName>
</protein>
<gene>
    <name evidence="2" type="ORF">H9787_03350</name>
</gene>
<organism evidence="2 3">
    <name type="scientific">Candidatus Oscillibacter excrementigallinarum</name>
    <dbReference type="NCBI Taxonomy" id="2838716"/>
    <lineage>
        <taxon>Bacteria</taxon>
        <taxon>Bacillati</taxon>
        <taxon>Bacillota</taxon>
        <taxon>Clostridia</taxon>
        <taxon>Eubacteriales</taxon>
        <taxon>Oscillospiraceae</taxon>
        <taxon>Oscillibacter</taxon>
    </lineage>
</organism>
<evidence type="ECO:0000256" key="1">
    <source>
        <dbReference type="PIRSR" id="PIRSR000440-1"/>
    </source>
</evidence>
<dbReference type="Proteomes" id="UP000823824">
    <property type="component" value="Unassembled WGS sequence"/>
</dbReference>
<dbReference type="Gene3D" id="3.30.559.10">
    <property type="entry name" value="Chloramphenicol acetyltransferase-like domain"/>
    <property type="match status" value="1"/>
</dbReference>
<dbReference type="SUPFAM" id="SSF52777">
    <property type="entry name" value="CoA-dependent acyltransferases"/>
    <property type="match status" value="1"/>
</dbReference>
<feature type="active site" description="Proton acceptor" evidence="1">
    <location>
        <position position="195"/>
    </location>
</feature>
<reference evidence="2" key="2">
    <citation type="submission" date="2021-04" db="EMBL/GenBank/DDBJ databases">
        <authorList>
            <person name="Gilroy R."/>
        </authorList>
    </citation>
    <scope>NUCLEOTIDE SEQUENCE</scope>
    <source>
        <strain evidence="2">ChiBcec18-1249</strain>
    </source>
</reference>
<reference evidence="2" key="1">
    <citation type="journal article" date="2021" name="PeerJ">
        <title>Extensive microbial diversity within the chicken gut microbiome revealed by metagenomics and culture.</title>
        <authorList>
            <person name="Gilroy R."/>
            <person name="Ravi A."/>
            <person name="Getino M."/>
            <person name="Pursley I."/>
            <person name="Horton D.L."/>
            <person name="Alikhan N.F."/>
            <person name="Baker D."/>
            <person name="Gharbi K."/>
            <person name="Hall N."/>
            <person name="Watson M."/>
            <person name="Adriaenssens E.M."/>
            <person name="Foster-Nyarko E."/>
            <person name="Jarju S."/>
            <person name="Secka A."/>
            <person name="Antonio M."/>
            <person name="Oren A."/>
            <person name="Chaudhuri R.R."/>
            <person name="La Ragione R."/>
            <person name="Hildebrand F."/>
            <person name="Pallen M.J."/>
        </authorList>
    </citation>
    <scope>NUCLEOTIDE SEQUENCE</scope>
    <source>
        <strain evidence="2">ChiBcec18-1249</strain>
    </source>
</reference>
<dbReference type="AlphaFoldDB" id="A0A9D2LHG2"/>
<sequence>MNDNFTLSHTVVDLDAWDRGPVFRHFIDDLRCVMSLTVDMEVSRFLDRLRTGGFSFYPAMIWAVSRVLNAHAEFRYGWDGQGRLVLWDQIEPYYAHFHPDRETFVKLVTPFAADLETFHRRFLEDRRRYAALDHFDLSDVPPNTFDVSCLPWVRYRSFDMHIFDSGTYLAPVVTWGKYAREGERTVLPVSLNIHHAVADGFHLSRFFLELQELLDAPAAHL</sequence>
<evidence type="ECO:0000313" key="3">
    <source>
        <dbReference type="Proteomes" id="UP000823824"/>
    </source>
</evidence>
<evidence type="ECO:0000313" key="2">
    <source>
        <dbReference type="EMBL" id="HJB12733.1"/>
    </source>
</evidence>
<dbReference type="SMART" id="SM01059">
    <property type="entry name" value="CAT"/>
    <property type="match status" value="1"/>
</dbReference>
<dbReference type="Pfam" id="PF00302">
    <property type="entry name" value="CAT"/>
    <property type="match status" value="1"/>
</dbReference>
<dbReference type="PANTHER" id="PTHR38474">
    <property type="entry name" value="SLR0299 PROTEIN"/>
    <property type="match status" value="1"/>
</dbReference>
<dbReference type="PANTHER" id="PTHR38474:SF2">
    <property type="entry name" value="CHLORAMPHENICOL ACETYLTRANSFERASE"/>
    <property type="match status" value="1"/>
</dbReference>
<comment type="caution">
    <text evidence="2">The sequence shown here is derived from an EMBL/GenBank/DDBJ whole genome shotgun (WGS) entry which is preliminary data.</text>
</comment>
<dbReference type="GO" id="GO:0008811">
    <property type="term" value="F:chloramphenicol O-acetyltransferase activity"/>
    <property type="evidence" value="ECO:0007669"/>
    <property type="project" value="InterPro"/>
</dbReference>
<dbReference type="InterPro" id="IPR023213">
    <property type="entry name" value="CAT-like_dom_sf"/>
</dbReference>
<dbReference type="PIRSF" id="PIRSF000440">
    <property type="entry name" value="CAT"/>
    <property type="match status" value="1"/>
</dbReference>